<keyword evidence="7" id="KW-0496">Mitochondrion</keyword>
<keyword evidence="8" id="KW-0472">Membrane</keyword>
<dbReference type="Pfam" id="PF07096">
    <property type="entry name" value="DUF1358"/>
    <property type="match status" value="1"/>
</dbReference>
<keyword evidence="4" id="KW-0812">Transmembrane</keyword>
<evidence type="ECO:0000256" key="3">
    <source>
        <dbReference type="ARBA" id="ARBA00013934"/>
    </source>
</evidence>
<reference evidence="10 11" key="1">
    <citation type="submission" date="2024-07" db="EMBL/GenBank/DDBJ databases">
        <title>Chromosome-level genome assembly of the water stick insect Ranatra chinensis (Heteroptera: Nepidae).</title>
        <authorList>
            <person name="Liu X."/>
        </authorList>
    </citation>
    <scope>NUCLEOTIDE SEQUENCE [LARGE SCALE GENOMIC DNA]</scope>
    <source>
        <strain evidence="10">Cailab_2021Rc</strain>
        <tissue evidence="10">Muscle</tissue>
    </source>
</reference>
<dbReference type="InterPro" id="IPR009792">
    <property type="entry name" value="TMEM242"/>
</dbReference>
<comment type="caution">
    <text evidence="10">The sequence shown here is derived from an EMBL/GenBank/DDBJ whole genome shotgun (WGS) entry which is preliminary data.</text>
</comment>
<comment type="similarity">
    <text evidence="2">Belongs to the TMEM242 family.</text>
</comment>
<keyword evidence="11" id="KW-1185">Reference proteome</keyword>
<dbReference type="PANTHER" id="PTHR13141:SF4">
    <property type="entry name" value="TRANSMEMBRANE PROTEIN 242"/>
    <property type="match status" value="1"/>
</dbReference>
<evidence type="ECO:0000256" key="9">
    <source>
        <dbReference type="ARBA" id="ARBA00045905"/>
    </source>
</evidence>
<proteinExistence type="inferred from homology"/>
<evidence type="ECO:0000256" key="2">
    <source>
        <dbReference type="ARBA" id="ARBA00007570"/>
    </source>
</evidence>
<dbReference type="GO" id="GO:0005743">
    <property type="term" value="C:mitochondrial inner membrane"/>
    <property type="evidence" value="ECO:0007669"/>
    <property type="project" value="UniProtKB-SubCell"/>
</dbReference>
<comment type="function">
    <text evidence="9">Scaffold protein that participates in the c-ring assembly of mitochondrial ATP synthase (F(1)F(0) ATP synthase or complex V) by facilitating the membrane insertion and oligomer formation of the subunit c/ATP5MC3. Participates in the incorporation of the c-ring into vestigial complexes. Additionally influences the incorporation of subunits MT-ATP6, MT-ATP8, ATP5MJ, and ATP5MK in the ATP synthase.</text>
</comment>
<dbReference type="Proteomes" id="UP001558652">
    <property type="component" value="Unassembled WGS sequence"/>
</dbReference>
<evidence type="ECO:0000256" key="6">
    <source>
        <dbReference type="ARBA" id="ARBA00022989"/>
    </source>
</evidence>
<sequence length="113" mass="12717">MTLASAKKRDPLMFQKGVAITKELPETGIELATRALKWGTFYAVSGCSLVWYGIWKLSGATNMLEFRTKMGNLLPKIPKNNPPQGRTEFSGLNDLMHYLSEDYQKDVKSSKET</sequence>
<evidence type="ECO:0000256" key="8">
    <source>
        <dbReference type="ARBA" id="ARBA00023136"/>
    </source>
</evidence>
<evidence type="ECO:0000256" key="5">
    <source>
        <dbReference type="ARBA" id="ARBA00022792"/>
    </source>
</evidence>
<evidence type="ECO:0000313" key="11">
    <source>
        <dbReference type="Proteomes" id="UP001558652"/>
    </source>
</evidence>
<dbReference type="EMBL" id="JBFDAA010000006">
    <property type="protein sequence ID" value="KAL1131404.1"/>
    <property type="molecule type" value="Genomic_DNA"/>
</dbReference>
<comment type="subcellular location">
    <subcellularLocation>
        <location evidence="1">Mitochondrion inner membrane</location>
        <topology evidence="1">Multi-pass membrane protein</topology>
    </subcellularLocation>
</comment>
<organism evidence="10 11">
    <name type="scientific">Ranatra chinensis</name>
    <dbReference type="NCBI Taxonomy" id="642074"/>
    <lineage>
        <taxon>Eukaryota</taxon>
        <taxon>Metazoa</taxon>
        <taxon>Ecdysozoa</taxon>
        <taxon>Arthropoda</taxon>
        <taxon>Hexapoda</taxon>
        <taxon>Insecta</taxon>
        <taxon>Pterygota</taxon>
        <taxon>Neoptera</taxon>
        <taxon>Paraneoptera</taxon>
        <taxon>Hemiptera</taxon>
        <taxon>Heteroptera</taxon>
        <taxon>Panheteroptera</taxon>
        <taxon>Nepomorpha</taxon>
        <taxon>Nepidae</taxon>
        <taxon>Ranatrinae</taxon>
        <taxon>Ranatra</taxon>
    </lineage>
</organism>
<evidence type="ECO:0000313" key="10">
    <source>
        <dbReference type="EMBL" id="KAL1131404.1"/>
    </source>
</evidence>
<evidence type="ECO:0000256" key="7">
    <source>
        <dbReference type="ARBA" id="ARBA00023128"/>
    </source>
</evidence>
<evidence type="ECO:0000256" key="1">
    <source>
        <dbReference type="ARBA" id="ARBA00004448"/>
    </source>
</evidence>
<evidence type="ECO:0000256" key="4">
    <source>
        <dbReference type="ARBA" id="ARBA00022692"/>
    </source>
</evidence>
<keyword evidence="5" id="KW-0999">Mitochondrion inner membrane</keyword>
<keyword evidence="6" id="KW-1133">Transmembrane helix</keyword>
<accession>A0ABD0YLI7</accession>
<dbReference type="PANTHER" id="PTHR13141">
    <property type="entry name" value="TRANSMEMBRANE PROTEIN 242"/>
    <property type="match status" value="1"/>
</dbReference>
<protein>
    <recommendedName>
        <fullName evidence="3">Transmembrane protein 242</fullName>
    </recommendedName>
</protein>
<dbReference type="AlphaFoldDB" id="A0ABD0YLI7"/>
<name>A0ABD0YLI7_9HEMI</name>
<gene>
    <name evidence="10" type="ORF">AAG570_011021</name>
</gene>